<gene>
    <name evidence="5" type="ORF">HNQ40_000015</name>
</gene>
<name>A0A7X0H2Y3_9BACT</name>
<evidence type="ECO:0000313" key="5">
    <source>
        <dbReference type="EMBL" id="MBB6428209.1"/>
    </source>
</evidence>
<dbReference type="Gene3D" id="2.115.10.20">
    <property type="entry name" value="Glycosyl hydrolase domain, family 43"/>
    <property type="match status" value="1"/>
</dbReference>
<dbReference type="AlphaFoldDB" id="A0A7X0H2Y3"/>
<dbReference type="CDD" id="cd08992">
    <property type="entry name" value="GH117"/>
    <property type="match status" value="1"/>
</dbReference>
<dbReference type="InterPro" id="IPR006710">
    <property type="entry name" value="Glyco_hydro_43"/>
</dbReference>
<organism evidence="5 6">
    <name type="scientific">Algisphaera agarilytica</name>
    <dbReference type="NCBI Taxonomy" id="1385975"/>
    <lineage>
        <taxon>Bacteria</taxon>
        <taxon>Pseudomonadati</taxon>
        <taxon>Planctomycetota</taxon>
        <taxon>Phycisphaerae</taxon>
        <taxon>Phycisphaerales</taxon>
        <taxon>Phycisphaeraceae</taxon>
        <taxon>Algisphaera</taxon>
    </lineage>
</organism>
<keyword evidence="3 4" id="KW-0326">Glycosidase</keyword>
<evidence type="ECO:0000256" key="4">
    <source>
        <dbReference type="RuleBase" id="RU361187"/>
    </source>
</evidence>
<protein>
    <recommendedName>
        <fullName evidence="7">Glycosyl hydrolases family 43</fullName>
    </recommendedName>
</protein>
<dbReference type="GO" id="GO:0005975">
    <property type="term" value="P:carbohydrate metabolic process"/>
    <property type="evidence" value="ECO:0007669"/>
    <property type="project" value="InterPro"/>
</dbReference>
<comment type="similarity">
    <text evidence="1 4">Belongs to the glycosyl hydrolase 43 family.</text>
</comment>
<proteinExistence type="inferred from homology"/>
<dbReference type="RefSeq" id="WP_184675151.1">
    <property type="nucleotide sequence ID" value="NZ_JACHGY010000001.1"/>
</dbReference>
<keyword evidence="2 4" id="KW-0378">Hydrolase</keyword>
<evidence type="ECO:0000256" key="1">
    <source>
        <dbReference type="ARBA" id="ARBA00009865"/>
    </source>
</evidence>
<reference evidence="5 6" key="1">
    <citation type="submission" date="2020-08" db="EMBL/GenBank/DDBJ databases">
        <title>Genomic Encyclopedia of Type Strains, Phase IV (KMG-IV): sequencing the most valuable type-strain genomes for metagenomic binning, comparative biology and taxonomic classification.</title>
        <authorList>
            <person name="Goeker M."/>
        </authorList>
    </citation>
    <scope>NUCLEOTIDE SEQUENCE [LARGE SCALE GENOMIC DNA]</scope>
    <source>
        <strain evidence="5 6">DSM 103725</strain>
    </source>
</reference>
<evidence type="ECO:0008006" key="7">
    <source>
        <dbReference type="Google" id="ProtNLM"/>
    </source>
</evidence>
<dbReference type="InterPro" id="IPR023296">
    <property type="entry name" value="Glyco_hydro_beta-prop_sf"/>
</dbReference>
<comment type="caution">
    <text evidence="5">The sequence shown here is derived from an EMBL/GenBank/DDBJ whole genome shotgun (WGS) entry which is preliminary data.</text>
</comment>
<dbReference type="Pfam" id="PF04616">
    <property type="entry name" value="Glyco_hydro_43"/>
    <property type="match status" value="1"/>
</dbReference>
<dbReference type="Proteomes" id="UP000541810">
    <property type="component" value="Unassembled WGS sequence"/>
</dbReference>
<evidence type="ECO:0000313" key="6">
    <source>
        <dbReference type="Proteomes" id="UP000541810"/>
    </source>
</evidence>
<evidence type="ECO:0000256" key="3">
    <source>
        <dbReference type="ARBA" id="ARBA00023295"/>
    </source>
</evidence>
<accession>A0A7X0H2Y3</accession>
<dbReference type="SUPFAM" id="SSF75005">
    <property type="entry name" value="Arabinanase/levansucrase/invertase"/>
    <property type="match status" value="1"/>
</dbReference>
<evidence type="ECO:0000256" key="2">
    <source>
        <dbReference type="ARBA" id="ARBA00022801"/>
    </source>
</evidence>
<sequence>MSVHLSAASKRAASYPARGPEWSTSFSFQTVTGIGHEAGVNRRDPSSILRIDDLYYVWYTRSEGPSSWRKPGYDPAQRIFSWDMAEIWYASSPDGYDWTEQGCAVDRGEAGAYDSRTVCTPDVMHHDGRFYLVYQAATEPYGGSEETVGMAVAESVDGPWEKTPEPILRPMKGGEWFGDPDNYNKGHFRGLNHDPMLLFFKGKYHLYYKCGSSHHPGKPNEKYAGRDTRWGVAISDNPTGPYDHSPYNPVTNSGHETLLWPYKDGLAALLNRDGPERDTVQYTTDGVNFEPMGTAWNTPWAGGACRCEDTDAHPLKGIEWGLGHIDEGGSEWNYIVRFDADPHNSSTCPSYYPRKL</sequence>
<dbReference type="GO" id="GO:0004553">
    <property type="term" value="F:hydrolase activity, hydrolyzing O-glycosyl compounds"/>
    <property type="evidence" value="ECO:0007669"/>
    <property type="project" value="InterPro"/>
</dbReference>
<keyword evidence="6" id="KW-1185">Reference proteome</keyword>
<dbReference type="EMBL" id="JACHGY010000001">
    <property type="protein sequence ID" value="MBB6428209.1"/>
    <property type="molecule type" value="Genomic_DNA"/>
</dbReference>